<keyword evidence="2" id="KW-1185">Reference proteome</keyword>
<dbReference type="OrthoDB" id="8062037at2759"/>
<evidence type="ECO:0000313" key="1">
    <source>
        <dbReference type="EMBL" id="KAA1117312.1"/>
    </source>
</evidence>
<dbReference type="EMBL" id="VSWC01000002">
    <property type="protein sequence ID" value="KAA1117312.1"/>
    <property type="molecule type" value="Genomic_DNA"/>
</dbReference>
<comment type="caution">
    <text evidence="1">The sequence shown here is derived from an EMBL/GenBank/DDBJ whole genome shotgun (WGS) entry which is preliminary data.</text>
</comment>
<dbReference type="Gene3D" id="3.30.40.10">
    <property type="entry name" value="Zinc/RING finger domain, C3HC4 (zinc finger)"/>
    <property type="match status" value="1"/>
</dbReference>
<protein>
    <recommendedName>
        <fullName evidence="3">RING-type domain-containing protein</fullName>
    </recommendedName>
</protein>
<dbReference type="SUPFAM" id="SSF57850">
    <property type="entry name" value="RING/U-box"/>
    <property type="match status" value="1"/>
</dbReference>
<reference evidence="1 2" key="1">
    <citation type="submission" date="2019-05" db="EMBL/GenBank/DDBJ databases">
        <title>Emergence of the Ug99 lineage of the wheat stem rust pathogen through somatic hybridization.</title>
        <authorList>
            <person name="Li F."/>
            <person name="Upadhyaya N.M."/>
            <person name="Sperschneider J."/>
            <person name="Matny O."/>
            <person name="Nguyen-Phuc H."/>
            <person name="Mago R."/>
            <person name="Raley C."/>
            <person name="Miller M.E."/>
            <person name="Silverstein K.A.T."/>
            <person name="Henningsen E."/>
            <person name="Hirsch C.D."/>
            <person name="Visser B."/>
            <person name="Pretorius Z.A."/>
            <person name="Steffenson B.J."/>
            <person name="Schwessinger B."/>
            <person name="Dodds P.N."/>
            <person name="Figueroa M."/>
        </authorList>
    </citation>
    <scope>NUCLEOTIDE SEQUENCE [LARGE SCALE GENOMIC DNA]</scope>
    <source>
        <strain evidence="1">21-0</strain>
    </source>
</reference>
<dbReference type="Proteomes" id="UP000324748">
    <property type="component" value="Unassembled WGS sequence"/>
</dbReference>
<name>A0A5B0QVI2_PUCGR</name>
<dbReference type="InterPro" id="IPR013083">
    <property type="entry name" value="Znf_RING/FYVE/PHD"/>
</dbReference>
<sequence length="307" mass="34800">MKSQAYPESLNVAASTSGSQNLPLDIREVVYNFIATINSSASPINIDAQAERILQASGMCDDPINFQEVERVLQDLTPEDRLAFERLFTNMREAYLELANNPDRDCFSEAEYARYFGDLEQVDLVLEGPNMEKSDVEIVEHLLDQGFSIMSVMEKSRQRSFGERNIQALLENVTPDALATNDRDDENPQCLICREDFLESNLVVVQLPCHSTHQFHRVCINVSYVQRLFKFHLIPIPSCQLQNRVAGARFGKRDMQESVAYVTPAVLTSNDLDGGNSQCQIRRGTFVESNLVSVQFPFHSTHQFHCL</sequence>
<dbReference type="AlphaFoldDB" id="A0A5B0QVI2"/>
<accession>A0A5B0QVI2</accession>
<evidence type="ECO:0000313" key="2">
    <source>
        <dbReference type="Proteomes" id="UP000324748"/>
    </source>
</evidence>
<gene>
    <name evidence="1" type="ORF">PGT21_003211</name>
</gene>
<evidence type="ECO:0008006" key="3">
    <source>
        <dbReference type="Google" id="ProtNLM"/>
    </source>
</evidence>
<organism evidence="1 2">
    <name type="scientific">Puccinia graminis f. sp. tritici</name>
    <dbReference type="NCBI Taxonomy" id="56615"/>
    <lineage>
        <taxon>Eukaryota</taxon>
        <taxon>Fungi</taxon>
        <taxon>Dikarya</taxon>
        <taxon>Basidiomycota</taxon>
        <taxon>Pucciniomycotina</taxon>
        <taxon>Pucciniomycetes</taxon>
        <taxon>Pucciniales</taxon>
        <taxon>Pucciniaceae</taxon>
        <taxon>Puccinia</taxon>
    </lineage>
</organism>
<proteinExistence type="predicted"/>